<keyword evidence="1" id="KW-0472">Membrane</keyword>
<keyword evidence="1" id="KW-0812">Transmembrane</keyword>
<comment type="caution">
    <text evidence="2">The sequence shown here is derived from an EMBL/GenBank/DDBJ whole genome shotgun (WGS) entry which is preliminary data.</text>
</comment>
<feature type="non-terminal residue" evidence="2">
    <location>
        <position position="107"/>
    </location>
</feature>
<name>A0ABN9PHV7_9DINO</name>
<feature type="transmembrane region" description="Helical" evidence="1">
    <location>
        <begin position="65"/>
        <end position="83"/>
    </location>
</feature>
<evidence type="ECO:0000313" key="3">
    <source>
        <dbReference type="Proteomes" id="UP001189429"/>
    </source>
</evidence>
<dbReference type="Proteomes" id="UP001189429">
    <property type="component" value="Unassembled WGS sequence"/>
</dbReference>
<keyword evidence="3" id="KW-1185">Reference proteome</keyword>
<organism evidence="2 3">
    <name type="scientific">Prorocentrum cordatum</name>
    <dbReference type="NCBI Taxonomy" id="2364126"/>
    <lineage>
        <taxon>Eukaryota</taxon>
        <taxon>Sar</taxon>
        <taxon>Alveolata</taxon>
        <taxon>Dinophyceae</taxon>
        <taxon>Prorocentrales</taxon>
        <taxon>Prorocentraceae</taxon>
        <taxon>Prorocentrum</taxon>
    </lineage>
</organism>
<reference evidence="2" key="1">
    <citation type="submission" date="2023-10" db="EMBL/GenBank/DDBJ databases">
        <authorList>
            <person name="Chen Y."/>
            <person name="Shah S."/>
            <person name="Dougan E. K."/>
            <person name="Thang M."/>
            <person name="Chan C."/>
        </authorList>
    </citation>
    <scope>NUCLEOTIDE SEQUENCE [LARGE SCALE GENOMIC DNA]</scope>
</reference>
<gene>
    <name evidence="2" type="ORF">PCOR1329_LOCUS3102</name>
</gene>
<keyword evidence="1" id="KW-1133">Transmembrane helix</keyword>
<accession>A0ABN9PHV7</accession>
<evidence type="ECO:0000313" key="2">
    <source>
        <dbReference type="EMBL" id="CAK0792557.1"/>
    </source>
</evidence>
<protein>
    <submittedName>
        <fullName evidence="2">Uncharacterized protein</fullName>
    </submittedName>
</protein>
<proteinExistence type="predicted"/>
<evidence type="ECO:0000256" key="1">
    <source>
        <dbReference type="SAM" id="Phobius"/>
    </source>
</evidence>
<sequence length="107" mass="11203">MEDRGDEGFGTALAQACVHARAVTRCMRHLQGPAAPGLDAAQRHREPDLKKEGLPLQLDDVLNPPTGLVLGAAGVYLATFLGLRRASAQLRARPLVLQLAACAPAGA</sequence>
<dbReference type="EMBL" id="CAUYUJ010000785">
    <property type="protein sequence ID" value="CAK0792557.1"/>
    <property type="molecule type" value="Genomic_DNA"/>
</dbReference>